<name>A0A8S4SPT3_9NEOP</name>
<protein>
    <submittedName>
        <fullName evidence="1">Jg6972 protein</fullName>
    </submittedName>
</protein>
<gene>
    <name evidence="1" type="primary">jg6972</name>
    <name evidence="1" type="ORF">PAEG_LOCUS27245</name>
</gene>
<sequence>MEHCIAAMLLRCRTLPSLTKLTKSNNDSVFFRAEPNSEDVKAGARKSERIVGLGVPQVRSHVRPNLCSGEDWSDDAVVCAHL</sequence>
<comment type="caution">
    <text evidence="1">The sequence shown here is derived from an EMBL/GenBank/DDBJ whole genome shotgun (WGS) entry which is preliminary data.</text>
</comment>
<dbReference type="EMBL" id="CAKXAJ010026486">
    <property type="protein sequence ID" value="CAH2268945.1"/>
    <property type="molecule type" value="Genomic_DNA"/>
</dbReference>
<evidence type="ECO:0000313" key="2">
    <source>
        <dbReference type="Proteomes" id="UP000838756"/>
    </source>
</evidence>
<accession>A0A8S4SPT3</accession>
<dbReference type="AlphaFoldDB" id="A0A8S4SPT3"/>
<proteinExistence type="predicted"/>
<dbReference type="Proteomes" id="UP000838756">
    <property type="component" value="Unassembled WGS sequence"/>
</dbReference>
<evidence type="ECO:0000313" key="1">
    <source>
        <dbReference type="EMBL" id="CAH2268945.1"/>
    </source>
</evidence>
<organism evidence="1 2">
    <name type="scientific">Pararge aegeria aegeria</name>
    <dbReference type="NCBI Taxonomy" id="348720"/>
    <lineage>
        <taxon>Eukaryota</taxon>
        <taxon>Metazoa</taxon>
        <taxon>Ecdysozoa</taxon>
        <taxon>Arthropoda</taxon>
        <taxon>Hexapoda</taxon>
        <taxon>Insecta</taxon>
        <taxon>Pterygota</taxon>
        <taxon>Neoptera</taxon>
        <taxon>Endopterygota</taxon>
        <taxon>Lepidoptera</taxon>
        <taxon>Glossata</taxon>
        <taxon>Ditrysia</taxon>
        <taxon>Papilionoidea</taxon>
        <taxon>Nymphalidae</taxon>
        <taxon>Satyrinae</taxon>
        <taxon>Satyrini</taxon>
        <taxon>Parargina</taxon>
        <taxon>Pararge</taxon>
    </lineage>
</organism>
<reference evidence="1" key="1">
    <citation type="submission" date="2022-03" db="EMBL/GenBank/DDBJ databases">
        <authorList>
            <person name="Lindestad O."/>
        </authorList>
    </citation>
    <scope>NUCLEOTIDE SEQUENCE</scope>
</reference>
<keyword evidence="2" id="KW-1185">Reference proteome</keyword>